<sequence>MPPRGAKRFRQARAGGALSVGTGSALVTVRSAQPAAGECALCTEDRGSWSRAEPRFVDLHFYSTECPVRFARSLCRLRAALEMADLDRNMRAVTEGRGAPFPGP</sequence>
<comment type="caution">
    <text evidence="1">The sequence shown here is derived from an EMBL/GenBank/DDBJ whole genome shotgun (WGS) entry which is preliminary data.</text>
</comment>
<reference evidence="1 2" key="1">
    <citation type="submission" date="2021-01" db="EMBL/GenBank/DDBJ databases">
        <title>Whole genome shotgun sequence of Planotetraspora kaengkrachanensis NBRC 104272.</title>
        <authorList>
            <person name="Komaki H."/>
            <person name="Tamura T."/>
        </authorList>
    </citation>
    <scope>NUCLEOTIDE SEQUENCE [LARGE SCALE GENOMIC DNA]</scope>
    <source>
        <strain evidence="1 2">NBRC 104272</strain>
    </source>
</reference>
<dbReference type="Proteomes" id="UP000630097">
    <property type="component" value="Unassembled WGS sequence"/>
</dbReference>
<proteinExistence type="predicted"/>
<protein>
    <submittedName>
        <fullName evidence="1">Uncharacterized protein</fullName>
    </submittedName>
</protein>
<evidence type="ECO:0000313" key="2">
    <source>
        <dbReference type="Proteomes" id="UP000630097"/>
    </source>
</evidence>
<dbReference type="AlphaFoldDB" id="A0A8J3LV51"/>
<gene>
    <name evidence="1" type="ORF">Pka01_20190</name>
</gene>
<dbReference type="EMBL" id="BONV01000006">
    <property type="protein sequence ID" value="GIG78892.1"/>
    <property type="molecule type" value="Genomic_DNA"/>
</dbReference>
<accession>A0A8J3LV51</accession>
<name>A0A8J3LV51_9ACTN</name>
<keyword evidence="2" id="KW-1185">Reference proteome</keyword>
<evidence type="ECO:0000313" key="1">
    <source>
        <dbReference type="EMBL" id="GIG78892.1"/>
    </source>
</evidence>
<organism evidence="1 2">
    <name type="scientific">Planotetraspora kaengkrachanensis</name>
    <dbReference type="NCBI Taxonomy" id="575193"/>
    <lineage>
        <taxon>Bacteria</taxon>
        <taxon>Bacillati</taxon>
        <taxon>Actinomycetota</taxon>
        <taxon>Actinomycetes</taxon>
        <taxon>Streptosporangiales</taxon>
        <taxon>Streptosporangiaceae</taxon>
        <taxon>Planotetraspora</taxon>
    </lineage>
</organism>